<evidence type="ECO:0000313" key="3">
    <source>
        <dbReference type="Proteomes" id="UP001527882"/>
    </source>
</evidence>
<evidence type="ECO:0000313" key="2">
    <source>
        <dbReference type="EMBL" id="MCZ8511647.1"/>
    </source>
</evidence>
<dbReference type="SUPFAM" id="SSF56300">
    <property type="entry name" value="Metallo-dependent phosphatases"/>
    <property type="match status" value="1"/>
</dbReference>
<dbReference type="InterPro" id="IPR051918">
    <property type="entry name" value="STPP_CPPED1"/>
</dbReference>
<dbReference type="InterPro" id="IPR029052">
    <property type="entry name" value="Metallo-depent_PP-like"/>
</dbReference>
<dbReference type="RefSeq" id="WP_269880043.1">
    <property type="nucleotide sequence ID" value="NZ_JAQAGZ010000002.1"/>
</dbReference>
<dbReference type="InterPro" id="IPR004843">
    <property type="entry name" value="Calcineurin-like_PHP"/>
</dbReference>
<proteinExistence type="predicted"/>
<feature type="domain" description="Calcineurin-like phosphoesterase" evidence="1">
    <location>
        <begin position="7"/>
        <end position="224"/>
    </location>
</feature>
<protein>
    <submittedName>
        <fullName evidence="2">Metallophosphoesterase</fullName>
    </submittedName>
</protein>
<name>A0ABT4Q446_9BACL</name>
<dbReference type="PANTHER" id="PTHR43143:SF5">
    <property type="entry name" value="SECRETED PROTEIN"/>
    <property type="match status" value="1"/>
</dbReference>
<sequence length="319" mass="35721">MNRKAFSIIIIPDTQTALRHNPHLMEPMAQWIADHARELNVKMVLQLGDIVDSGANDEGQFVTALATMDRMAKANLPFLICPGNHDYDNLLSQDRSLRMFNQYFGPHIYRDQEWFGGLFEEGCAANMYVKLEAEGRKLLALALEFGPRDGVLAWADSVLEAHRDYEVIVITHCFMHIRGERTKSGDGLNPKNYAGSLDANDGEDVWQKSLRKHPNVITVFSGHHVPGNVSYRVDLGEHGNPVFQSFQNWQMTENGGEGRFRVLTFLADDGGLELSVVNPQTGNYEEAPGYRVSLPSLGLKPEPQMSAADWSGFRFPDGD</sequence>
<keyword evidence="3" id="KW-1185">Reference proteome</keyword>
<comment type="caution">
    <text evidence="2">The sequence shown here is derived from an EMBL/GenBank/DDBJ whole genome shotgun (WGS) entry which is preliminary data.</text>
</comment>
<organism evidence="2 3">
    <name type="scientific">Paenibacillus gyeongsangnamensis</name>
    <dbReference type="NCBI Taxonomy" id="3388067"/>
    <lineage>
        <taxon>Bacteria</taxon>
        <taxon>Bacillati</taxon>
        <taxon>Bacillota</taxon>
        <taxon>Bacilli</taxon>
        <taxon>Bacillales</taxon>
        <taxon>Paenibacillaceae</taxon>
        <taxon>Paenibacillus</taxon>
    </lineage>
</organism>
<dbReference type="Pfam" id="PF00149">
    <property type="entry name" value="Metallophos"/>
    <property type="match status" value="1"/>
</dbReference>
<dbReference type="Gene3D" id="3.60.21.10">
    <property type="match status" value="1"/>
</dbReference>
<accession>A0ABT4Q446</accession>
<evidence type="ECO:0000259" key="1">
    <source>
        <dbReference type="Pfam" id="PF00149"/>
    </source>
</evidence>
<dbReference type="EMBL" id="JAQAGZ010000002">
    <property type="protein sequence ID" value="MCZ8511647.1"/>
    <property type="molecule type" value="Genomic_DNA"/>
</dbReference>
<reference evidence="2 3" key="1">
    <citation type="submission" date="2022-12" db="EMBL/GenBank/DDBJ databases">
        <title>Draft genome sequence of Paenibacillus sp. dW9.</title>
        <authorList>
            <person name="Choi E.-W."/>
            <person name="Kim D.-U."/>
        </authorList>
    </citation>
    <scope>NUCLEOTIDE SEQUENCE [LARGE SCALE GENOMIC DNA]</scope>
    <source>
        <strain evidence="3">dW9</strain>
    </source>
</reference>
<dbReference type="Proteomes" id="UP001527882">
    <property type="component" value="Unassembled WGS sequence"/>
</dbReference>
<gene>
    <name evidence="2" type="ORF">O9H85_04210</name>
</gene>
<dbReference type="PANTHER" id="PTHR43143">
    <property type="entry name" value="METALLOPHOSPHOESTERASE, CALCINEURIN SUPERFAMILY"/>
    <property type="match status" value="1"/>
</dbReference>